<dbReference type="PANTHER" id="PTHR43846">
    <property type="entry name" value="UPF0176 PROTEIN YCEA"/>
    <property type="match status" value="1"/>
</dbReference>
<dbReference type="AlphaFoldDB" id="A0A382Z7E5"/>
<feature type="domain" description="tRNA uridine(34) hydroxylase N-terminal" evidence="1">
    <location>
        <begin position="27"/>
        <end position="118"/>
    </location>
</feature>
<evidence type="ECO:0000313" key="2">
    <source>
        <dbReference type="EMBL" id="SVD91373.1"/>
    </source>
</evidence>
<dbReference type="Pfam" id="PF17773">
    <property type="entry name" value="UPF0176_N"/>
    <property type="match status" value="1"/>
</dbReference>
<feature type="non-terminal residue" evidence="2">
    <location>
        <position position="131"/>
    </location>
</feature>
<dbReference type="Gene3D" id="3.30.70.100">
    <property type="match status" value="1"/>
</dbReference>
<dbReference type="PANTHER" id="PTHR43846:SF1">
    <property type="entry name" value="TRNA URIDINE(34) HYDROXYLASE"/>
    <property type="match status" value="1"/>
</dbReference>
<organism evidence="2">
    <name type="scientific">marine metagenome</name>
    <dbReference type="NCBI Taxonomy" id="408172"/>
    <lineage>
        <taxon>unclassified sequences</taxon>
        <taxon>metagenomes</taxon>
        <taxon>ecological metagenomes</taxon>
    </lineage>
</organism>
<evidence type="ECO:0000259" key="1">
    <source>
        <dbReference type="Pfam" id="PF17773"/>
    </source>
</evidence>
<name>A0A382Z7E5_9ZZZZ</name>
<accession>A0A382Z7E5</accession>
<dbReference type="InterPro" id="IPR040503">
    <property type="entry name" value="TRHO_N"/>
</dbReference>
<protein>
    <recommendedName>
        <fullName evidence="1">tRNA uridine(34) hydroxylase N-terminal domain-containing protein</fullName>
    </recommendedName>
</protein>
<gene>
    <name evidence="2" type="ORF">METZ01_LOCUS444227</name>
</gene>
<proteinExistence type="predicted"/>
<reference evidence="2" key="1">
    <citation type="submission" date="2018-05" db="EMBL/GenBank/DDBJ databases">
        <authorList>
            <person name="Lanie J.A."/>
            <person name="Ng W.-L."/>
            <person name="Kazmierczak K.M."/>
            <person name="Andrzejewski T.M."/>
            <person name="Davidsen T.M."/>
            <person name="Wayne K.J."/>
            <person name="Tettelin H."/>
            <person name="Glass J.I."/>
            <person name="Rusch D."/>
            <person name="Podicherti R."/>
            <person name="Tsui H.-C.T."/>
            <person name="Winkler M.E."/>
        </authorList>
    </citation>
    <scope>NUCLEOTIDE SEQUENCE</scope>
</reference>
<sequence>MPKKKLFNDKSRDYLREKLANENFDRTTCSFYKYVNLKHPEILRDELYPEWKTLSILGRTYIAKEGINAQLSIPEKNWDEFLETLLKRPEFRDVKIKIAIDEFGKSFQKLIVRLKPKIVADGLNEKNFDPT</sequence>
<dbReference type="EMBL" id="UINC01181603">
    <property type="protein sequence ID" value="SVD91373.1"/>
    <property type="molecule type" value="Genomic_DNA"/>
</dbReference>